<dbReference type="SUPFAM" id="SSF52172">
    <property type="entry name" value="CheY-like"/>
    <property type="match status" value="1"/>
</dbReference>
<feature type="region of interest" description="Disordered" evidence="4">
    <location>
        <begin position="294"/>
        <end position="338"/>
    </location>
</feature>
<feature type="region of interest" description="Disordered" evidence="4">
    <location>
        <begin position="115"/>
        <end position="138"/>
    </location>
</feature>
<dbReference type="CDD" id="cd17546">
    <property type="entry name" value="REC_hyHK_CKI1_RcsC-like"/>
    <property type="match status" value="1"/>
</dbReference>
<feature type="modified residue" description="4-aspartylphosphate" evidence="3">
    <location>
        <position position="88"/>
    </location>
</feature>
<dbReference type="Pfam" id="PF00072">
    <property type="entry name" value="Response_reg"/>
    <property type="match status" value="1"/>
</dbReference>
<gene>
    <name evidence="6" type="ORF">OMED0930_LOCUS5643</name>
</gene>
<evidence type="ECO:0000256" key="1">
    <source>
        <dbReference type="ARBA" id="ARBA00022553"/>
    </source>
</evidence>
<sequence>MNAMRRAASMPDFAQVDGASAAQRRSVPPTVLIVDDSDFNLKIVSRVVRALFTSARVVTANDGREGVQKYKELRAKEPDEKLAMVVMDFNMPNVDGVTASRYIRALEEMNLGEEFKRESAGEGSNASSQSAESTLTIEGKRKQKCRRVPIVMYTTELQVVLPALIEGVIDDRIPKICSKELFHTTLVRHLHEDFAPFVKPCADYDRNRAHSENDMADIMLETGTWELDELYGSLDAVEEANDAKEGRKRGRKGNTLKSKYRRGGNSDVIDLSDARTRQRSRFFARFPQTLRKFFGKRQNKTARDKMNERGDGAAQPAKSTIFSRIQSEDNSRYRHAHQ</sequence>
<evidence type="ECO:0000313" key="6">
    <source>
        <dbReference type="EMBL" id="CAD8814526.1"/>
    </source>
</evidence>
<dbReference type="Gene3D" id="3.40.50.2300">
    <property type="match status" value="1"/>
</dbReference>
<evidence type="ECO:0000256" key="4">
    <source>
        <dbReference type="SAM" id="MobiDB-lite"/>
    </source>
</evidence>
<feature type="region of interest" description="Disordered" evidence="4">
    <location>
        <begin position="240"/>
        <end position="262"/>
    </location>
</feature>
<proteinExistence type="predicted"/>
<evidence type="ECO:0000256" key="2">
    <source>
        <dbReference type="ARBA" id="ARBA00023012"/>
    </source>
</evidence>
<feature type="domain" description="Response regulatory" evidence="5">
    <location>
        <begin position="30"/>
        <end position="190"/>
    </location>
</feature>
<protein>
    <recommendedName>
        <fullName evidence="5">Response regulatory domain-containing protein</fullName>
    </recommendedName>
</protein>
<dbReference type="AlphaFoldDB" id="A0A7S0Z945"/>
<dbReference type="PROSITE" id="PS50110">
    <property type="entry name" value="RESPONSE_REGULATORY"/>
    <property type="match status" value="1"/>
</dbReference>
<dbReference type="PANTHER" id="PTHR45339">
    <property type="entry name" value="HYBRID SIGNAL TRANSDUCTION HISTIDINE KINASE J"/>
    <property type="match status" value="1"/>
</dbReference>
<evidence type="ECO:0000256" key="3">
    <source>
        <dbReference type="PROSITE-ProRule" id="PRU00169"/>
    </source>
</evidence>
<organism evidence="6">
    <name type="scientific">Ostreococcus mediterraneus</name>
    <dbReference type="NCBI Taxonomy" id="1486918"/>
    <lineage>
        <taxon>Eukaryota</taxon>
        <taxon>Viridiplantae</taxon>
        <taxon>Chlorophyta</taxon>
        <taxon>Mamiellophyceae</taxon>
        <taxon>Mamiellales</taxon>
        <taxon>Bathycoccaceae</taxon>
        <taxon>Ostreococcus</taxon>
    </lineage>
</organism>
<accession>A0A7S0Z945</accession>
<keyword evidence="2" id="KW-0902">Two-component regulatory system</keyword>
<keyword evidence="1 3" id="KW-0597">Phosphoprotein</keyword>
<dbReference type="SMART" id="SM00448">
    <property type="entry name" value="REC"/>
    <property type="match status" value="1"/>
</dbReference>
<feature type="compositionally biased region" description="Polar residues" evidence="4">
    <location>
        <begin position="122"/>
        <end position="136"/>
    </location>
</feature>
<dbReference type="PANTHER" id="PTHR45339:SF1">
    <property type="entry name" value="HYBRID SIGNAL TRANSDUCTION HISTIDINE KINASE J"/>
    <property type="match status" value="1"/>
</dbReference>
<feature type="compositionally biased region" description="Basic and acidic residues" evidence="4">
    <location>
        <begin position="301"/>
        <end position="311"/>
    </location>
</feature>
<feature type="compositionally biased region" description="Basic residues" evidence="4">
    <location>
        <begin position="246"/>
        <end position="262"/>
    </location>
</feature>
<dbReference type="InterPro" id="IPR001789">
    <property type="entry name" value="Sig_transdc_resp-reg_receiver"/>
</dbReference>
<dbReference type="EMBL" id="HBFO01007984">
    <property type="protein sequence ID" value="CAD8814526.1"/>
    <property type="molecule type" value="Transcribed_RNA"/>
</dbReference>
<evidence type="ECO:0000259" key="5">
    <source>
        <dbReference type="PROSITE" id="PS50110"/>
    </source>
</evidence>
<dbReference type="GO" id="GO:0000160">
    <property type="term" value="P:phosphorelay signal transduction system"/>
    <property type="evidence" value="ECO:0007669"/>
    <property type="project" value="UniProtKB-KW"/>
</dbReference>
<dbReference type="InterPro" id="IPR011006">
    <property type="entry name" value="CheY-like_superfamily"/>
</dbReference>
<reference evidence="6" key="1">
    <citation type="submission" date="2021-01" db="EMBL/GenBank/DDBJ databases">
        <authorList>
            <person name="Corre E."/>
            <person name="Pelletier E."/>
            <person name="Niang G."/>
            <person name="Scheremetjew M."/>
            <person name="Finn R."/>
            <person name="Kale V."/>
            <person name="Holt S."/>
            <person name="Cochrane G."/>
            <person name="Meng A."/>
            <person name="Brown T."/>
            <person name="Cohen L."/>
        </authorList>
    </citation>
    <scope>NUCLEOTIDE SEQUENCE</scope>
    <source>
        <strain evidence="6">Clade-D-RCC1621</strain>
    </source>
</reference>
<name>A0A7S0Z945_9CHLO</name>